<reference evidence="3 4" key="1">
    <citation type="submission" date="2016-11" db="EMBL/GenBank/DDBJ databases">
        <authorList>
            <person name="Jaros S."/>
            <person name="Januszkiewicz K."/>
            <person name="Wedrychowicz H."/>
        </authorList>
    </citation>
    <scope>NUCLEOTIDE SEQUENCE [LARGE SCALE GENOMIC DNA]</scope>
    <source>
        <strain evidence="3 4">DSM 2631</strain>
    </source>
</reference>
<feature type="transmembrane region" description="Helical" evidence="2">
    <location>
        <begin position="6"/>
        <end position="26"/>
    </location>
</feature>
<evidence type="ECO:0000256" key="2">
    <source>
        <dbReference type="SAM" id="Phobius"/>
    </source>
</evidence>
<accession>A0A1M4ZMW7</accession>
<keyword evidence="2" id="KW-0472">Membrane</keyword>
<dbReference type="Gene3D" id="2.60.40.1240">
    <property type="match status" value="1"/>
</dbReference>
<evidence type="ECO:0000256" key="1">
    <source>
        <dbReference type="ARBA" id="ARBA00022729"/>
    </source>
</evidence>
<keyword evidence="2" id="KW-1133">Transmembrane helix</keyword>
<protein>
    <recommendedName>
        <fullName evidence="5">DUF4352 domain-containing protein</fullName>
    </recommendedName>
</protein>
<name>A0A1M4ZMW7_9CLOT</name>
<keyword evidence="1" id="KW-0732">Signal</keyword>
<gene>
    <name evidence="3" type="ORF">SAMN05443638_1602</name>
</gene>
<keyword evidence="2" id="KW-0812">Transmembrane</keyword>
<organism evidence="3 4">
    <name type="scientific">Clostridium fallax</name>
    <dbReference type="NCBI Taxonomy" id="1533"/>
    <lineage>
        <taxon>Bacteria</taxon>
        <taxon>Bacillati</taxon>
        <taxon>Bacillota</taxon>
        <taxon>Clostridia</taxon>
        <taxon>Eubacteriales</taxon>
        <taxon>Clostridiaceae</taxon>
        <taxon>Clostridium</taxon>
    </lineage>
</organism>
<evidence type="ECO:0000313" key="3">
    <source>
        <dbReference type="EMBL" id="SHF19147.1"/>
    </source>
</evidence>
<proteinExistence type="predicted"/>
<dbReference type="RefSeq" id="WP_072897908.1">
    <property type="nucleotide sequence ID" value="NZ_FQVM01000060.1"/>
</dbReference>
<evidence type="ECO:0000313" key="4">
    <source>
        <dbReference type="Proteomes" id="UP000184035"/>
    </source>
</evidence>
<dbReference type="Proteomes" id="UP000184035">
    <property type="component" value="Unassembled WGS sequence"/>
</dbReference>
<evidence type="ECO:0008006" key="5">
    <source>
        <dbReference type="Google" id="ProtNLM"/>
    </source>
</evidence>
<dbReference type="InterPro" id="IPR029050">
    <property type="entry name" value="Immunoprotect_excell_Ig-like"/>
</dbReference>
<keyword evidence="4" id="KW-1185">Reference proteome</keyword>
<sequence>MEKKILILKIYFIIIFIIFSTLLLGYKNIFKICTMIVPGYSIANITENITMGKVNPKYGIDNYSIVELGDIAKSSKFDIQIISSEERNEIKANKNLYKLNNNKFIILKLKIRNSESISYKININDFSLENVTSKKSYVSDRLSFIIISNICDEKNNKNFAFFDDIDPKAIKYQYLIFQIPKEEKINDLMLLHYHTYFKIT</sequence>
<dbReference type="EMBL" id="FQVM01000060">
    <property type="protein sequence ID" value="SHF19147.1"/>
    <property type="molecule type" value="Genomic_DNA"/>
</dbReference>
<dbReference type="AlphaFoldDB" id="A0A1M4ZMW7"/>